<protein>
    <submittedName>
        <fullName evidence="1">Uncharacterized protein</fullName>
    </submittedName>
</protein>
<evidence type="ECO:0000313" key="1">
    <source>
        <dbReference type="EMBL" id="JAD24036.1"/>
    </source>
</evidence>
<dbReference type="EMBL" id="GBRH01273859">
    <property type="protein sequence ID" value="JAD24036.1"/>
    <property type="molecule type" value="Transcribed_RNA"/>
</dbReference>
<reference evidence="1" key="1">
    <citation type="submission" date="2014-09" db="EMBL/GenBank/DDBJ databases">
        <authorList>
            <person name="Magalhaes I.L.F."/>
            <person name="Oliveira U."/>
            <person name="Santos F.R."/>
            <person name="Vidigal T.H.D.A."/>
            <person name="Brescovit A.D."/>
            <person name="Santos A.J."/>
        </authorList>
    </citation>
    <scope>NUCLEOTIDE SEQUENCE</scope>
    <source>
        <tissue evidence="1">Shoot tissue taken approximately 20 cm above the soil surface</tissue>
    </source>
</reference>
<sequence>MRRMVGVYIRVLW</sequence>
<organism evidence="1">
    <name type="scientific">Arundo donax</name>
    <name type="common">Giant reed</name>
    <name type="synonym">Donax arundinaceus</name>
    <dbReference type="NCBI Taxonomy" id="35708"/>
    <lineage>
        <taxon>Eukaryota</taxon>
        <taxon>Viridiplantae</taxon>
        <taxon>Streptophyta</taxon>
        <taxon>Embryophyta</taxon>
        <taxon>Tracheophyta</taxon>
        <taxon>Spermatophyta</taxon>
        <taxon>Magnoliopsida</taxon>
        <taxon>Liliopsida</taxon>
        <taxon>Poales</taxon>
        <taxon>Poaceae</taxon>
        <taxon>PACMAD clade</taxon>
        <taxon>Arundinoideae</taxon>
        <taxon>Arundineae</taxon>
        <taxon>Arundo</taxon>
    </lineage>
</organism>
<accession>A0A0A8YD63</accession>
<name>A0A0A8YD63_ARUDO</name>
<reference evidence="1" key="2">
    <citation type="journal article" date="2015" name="Data Brief">
        <title>Shoot transcriptome of the giant reed, Arundo donax.</title>
        <authorList>
            <person name="Barrero R.A."/>
            <person name="Guerrero F.D."/>
            <person name="Moolhuijzen P."/>
            <person name="Goolsby J.A."/>
            <person name="Tidwell J."/>
            <person name="Bellgard S.E."/>
            <person name="Bellgard M.I."/>
        </authorList>
    </citation>
    <scope>NUCLEOTIDE SEQUENCE</scope>
    <source>
        <tissue evidence="1">Shoot tissue taken approximately 20 cm above the soil surface</tissue>
    </source>
</reference>
<proteinExistence type="predicted"/>